<gene>
    <name evidence="1" type="ORF">DYU05_19105</name>
</gene>
<name>A0A3E2NKD9_9SPHI</name>
<proteinExistence type="predicted"/>
<comment type="caution">
    <text evidence="1">The sequence shown here is derived from an EMBL/GenBank/DDBJ whole genome shotgun (WGS) entry which is preliminary data.</text>
</comment>
<dbReference type="RefSeq" id="WP_117384760.1">
    <property type="nucleotide sequence ID" value="NZ_QWDE01000005.1"/>
</dbReference>
<dbReference type="AlphaFoldDB" id="A0A3E2NKD9"/>
<dbReference type="OrthoDB" id="5377797at2"/>
<dbReference type="EMBL" id="QWDE01000005">
    <property type="protein sequence ID" value="RFZ81393.1"/>
    <property type="molecule type" value="Genomic_DNA"/>
</dbReference>
<sequence length="266" mass="30723">MNLVIAQMVSLVTSYNDYIASGEVPRNYLESTVFNGCETVGFILLRNYVTRSGLHGDLVGNNPIRWFKYLEKDGCLKLAINYNTQREKKNDSEKISSYIIGTIYIEAIYKSYSNFWHCLWYPKQVPTSEYKWNVRYYLPFRFEDTVNATPNFSEAAIKLKAVLSECVQFTMDNDFLGWSQVCSVALRALSSTQPEDIFSAQDLISIRHPLNIRRVVYAVVIPFMSPEESLWNIKYESPESEINLSRLRDDFYQSLINALMAAINSK</sequence>
<keyword evidence="2" id="KW-1185">Reference proteome</keyword>
<reference evidence="1 2" key="1">
    <citation type="submission" date="2018-08" db="EMBL/GenBank/DDBJ databases">
        <title>Mucilaginibacter terrae sp. nov., isolated from manganese diggings.</title>
        <authorList>
            <person name="Huang Y."/>
            <person name="Zhou Z."/>
        </authorList>
    </citation>
    <scope>NUCLEOTIDE SEQUENCE [LARGE SCALE GENOMIC DNA]</scope>
    <source>
        <strain evidence="1 2">ZH6</strain>
    </source>
</reference>
<organism evidence="1 2">
    <name type="scientific">Mucilaginibacter terrenus</name>
    <dbReference type="NCBI Taxonomy" id="2482727"/>
    <lineage>
        <taxon>Bacteria</taxon>
        <taxon>Pseudomonadati</taxon>
        <taxon>Bacteroidota</taxon>
        <taxon>Sphingobacteriia</taxon>
        <taxon>Sphingobacteriales</taxon>
        <taxon>Sphingobacteriaceae</taxon>
        <taxon>Mucilaginibacter</taxon>
    </lineage>
</organism>
<accession>A0A3E2NKD9</accession>
<evidence type="ECO:0000313" key="1">
    <source>
        <dbReference type="EMBL" id="RFZ81393.1"/>
    </source>
</evidence>
<protein>
    <submittedName>
        <fullName evidence="1">Uncharacterized protein</fullName>
    </submittedName>
</protein>
<evidence type="ECO:0000313" key="2">
    <source>
        <dbReference type="Proteomes" id="UP000260823"/>
    </source>
</evidence>
<dbReference type="Proteomes" id="UP000260823">
    <property type="component" value="Unassembled WGS sequence"/>
</dbReference>